<accession>A0A6L3W628</accession>
<evidence type="ECO:0000313" key="1">
    <source>
        <dbReference type="EMBL" id="KAB2390443.1"/>
    </source>
</evidence>
<protein>
    <submittedName>
        <fullName evidence="1">Uncharacterized protein</fullName>
    </submittedName>
</protein>
<comment type="caution">
    <text evidence="1">The sequence shown here is derived from an EMBL/GenBank/DDBJ whole genome shotgun (WGS) entry which is preliminary data.</text>
</comment>
<dbReference type="Proteomes" id="UP000483004">
    <property type="component" value="Unassembled WGS sequence"/>
</dbReference>
<keyword evidence="2" id="KW-1185">Reference proteome</keyword>
<organism evidence="1 2">
    <name type="scientific">Actinomadura montaniterrae</name>
    <dbReference type="NCBI Taxonomy" id="1803903"/>
    <lineage>
        <taxon>Bacteria</taxon>
        <taxon>Bacillati</taxon>
        <taxon>Actinomycetota</taxon>
        <taxon>Actinomycetes</taxon>
        <taxon>Streptosporangiales</taxon>
        <taxon>Thermomonosporaceae</taxon>
        <taxon>Actinomadura</taxon>
    </lineage>
</organism>
<name>A0A6L3W628_9ACTN</name>
<dbReference type="EMBL" id="WBMR01000001">
    <property type="protein sequence ID" value="KAB2390443.1"/>
    <property type="molecule type" value="Genomic_DNA"/>
</dbReference>
<gene>
    <name evidence="1" type="ORF">F9B16_01010</name>
</gene>
<sequence length="61" mass="6520">MAIALTPTAAAELTRPRIAAALRRAGRQRGIDVLAGQIHRALRQPQLHHPPLAPKAFPTGP</sequence>
<evidence type="ECO:0000313" key="2">
    <source>
        <dbReference type="Proteomes" id="UP000483004"/>
    </source>
</evidence>
<proteinExistence type="predicted"/>
<reference evidence="1 2" key="1">
    <citation type="submission" date="2019-09" db="EMBL/GenBank/DDBJ databases">
        <title>Actinomadura physcomitrii sp. nov., a novel actinomycete isolated from moss [Physcomitrium sphaericum (Ludw) Fuernr].</title>
        <authorList>
            <person name="Liu C."/>
            <person name="Zhuang X."/>
        </authorList>
    </citation>
    <scope>NUCLEOTIDE SEQUENCE [LARGE SCALE GENOMIC DNA]</scope>
    <source>
        <strain evidence="1 2">CYP1-1B</strain>
    </source>
</reference>
<dbReference type="AlphaFoldDB" id="A0A6L3W628"/>
<dbReference type="RefSeq" id="WP_151537867.1">
    <property type="nucleotide sequence ID" value="NZ_WBMR01000001.1"/>
</dbReference>